<organism evidence="8 9">
    <name type="scientific">Coemansia spiralis</name>
    <dbReference type="NCBI Taxonomy" id="417178"/>
    <lineage>
        <taxon>Eukaryota</taxon>
        <taxon>Fungi</taxon>
        <taxon>Fungi incertae sedis</taxon>
        <taxon>Zoopagomycota</taxon>
        <taxon>Kickxellomycotina</taxon>
        <taxon>Kickxellomycetes</taxon>
        <taxon>Kickxellales</taxon>
        <taxon>Kickxellaceae</taxon>
        <taxon>Coemansia</taxon>
    </lineage>
</organism>
<keyword evidence="3 6" id="KW-0819">tRNA processing</keyword>
<evidence type="ECO:0000256" key="4">
    <source>
        <dbReference type="ARBA" id="ARBA00022737"/>
    </source>
</evidence>
<dbReference type="Proteomes" id="UP001151516">
    <property type="component" value="Unassembled WGS sequence"/>
</dbReference>
<evidence type="ECO:0000256" key="1">
    <source>
        <dbReference type="ARBA" id="ARBA00004123"/>
    </source>
</evidence>
<dbReference type="InterPro" id="IPR001680">
    <property type="entry name" value="WD40_rpt"/>
</dbReference>
<keyword evidence="2 6" id="KW-0853">WD repeat</keyword>
<sequence>MPHLPITIVEASSKGAVVFTFGPEFHVTDREGKVIASTIVDEQGGPVAKAERSCKGGIRAAAFSRDGTQFATCTVDKGVYIYETENWTTVRSLYSEKRCNDLAFDPSGELLVTADKFGDANWVGTSPGASEKSEVLLGHVSNLCAIGFSFNKAPYLLTCDRDEKLRVSKYPNGYNIQSFGLGHTEFLTTVACAPFALDYAITGSGDDTMRLWNMHSGQLVQTVELGEYLAKYYESGAAVCTENTYEDRTAAKKRYGVLRIRAVDAIEAFVAVVERIPVVLVFPFREDKLDEPQVIDIAHPPTDVAVLGDRLIVSYAPNASGELVVALKLDGSKYVADDELTATLSANVTTTKVEDMPKVQSIYVWGNKMYLERPKGEEGHGNEDGDDQD</sequence>
<keyword evidence="9" id="KW-1185">Reference proteome</keyword>
<keyword evidence="5 6" id="KW-0539">Nucleus</keyword>
<comment type="similarity">
    <text evidence="6">Belongs to the WD repeat TRM82 family.</text>
</comment>
<name>A0A9W8GDG8_9FUNG</name>
<comment type="caution">
    <text evidence="8">The sequence shown here is derived from an EMBL/GenBank/DDBJ whole genome shotgun (WGS) entry which is preliminary data.</text>
</comment>
<dbReference type="AlphaFoldDB" id="A0A9W8GDG8"/>
<dbReference type="GO" id="GO:0005634">
    <property type="term" value="C:nucleus"/>
    <property type="evidence" value="ECO:0007669"/>
    <property type="project" value="UniProtKB-SubCell"/>
</dbReference>
<dbReference type="GO" id="GO:0106004">
    <property type="term" value="P:tRNA (guanine-N7)-methylation"/>
    <property type="evidence" value="ECO:0007669"/>
    <property type="project" value="UniProtKB-UniRule"/>
</dbReference>
<feature type="repeat" description="WD" evidence="7">
    <location>
        <begin position="180"/>
        <end position="222"/>
    </location>
</feature>
<comment type="pathway">
    <text evidence="6">tRNA modification; N(7)-methylguanine-tRNA biosynthesis.</text>
</comment>
<comment type="subcellular location">
    <subcellularLocation>
        <location evidence="1 6">Nucleus</location>
    </subcellularLocation>
</comment>
<evidence type="ECO:0000256" key="2">
    <source>
        <dbReference type="ARBA" id="ARBA00022574"/>
    </source>
</evidence>
<dbReference type="InterPro" id="IPR036322">
    <property type="entry name" value="WD40_repeat_dom_sf"/>
</dbReference>
<evidence type="ECO:0000256" key="5">
    <source>
        <dbReference type="ARBA" id="ARBA00023242"/>
    </source>
</evidence>
<dbReference type="PROSITE" id="PS50082">
    <property type="entry name" value="WD_REPEATS_2"/>
    <property type="match status" value="1"/>
</dbReference>
<dbReference type="InterPro" id="IPR028884">
    <property type="entry name" value="Trm82"/>
</dbReference>
<protein>
    <recommendedName>
        <fullName evidence="10">tRNA (guanine-N(7)-)-methyltransferase non-catalytic subunit TRM82</fullName>
    </recommendedName>
</protein>
<evidence type="ECO:0008006" key="10">
    <source>
        <dbReference type="Google" id="ProtNLM"/>
    </source>
</evidence>
<dbReference type="Pfam" id="PF00400">
    <property type="entry name" value="WD40"/>
    <property type="match status" value="2"/>
</dbReference>
<gene>
    <name evidence="8" type="ORF">IWW39_003659</name>
</gene>
<dbReference type="EMBL" id="JANBTX010000110">
    <property type="protein sequence ID" value="KAJ2686389.1"/>
    <property type="molecule type" value="Genomic_DNA"/>
</dbReference>
<dbReference type="GO" id="GO:0005829">
    <property type="term" value="C:cytosol"/>
    <property type="evidence" value="ECO:0007669"/>
    <property type="project" value="TreeGrafter"/>
</dbReference>
<dbReference type="GO" id="GO:0043527">
    <property type="term" value="C:tRNA methyltransferase complex"/>
    <property type="evidence" value="ECO:0007669"/>
    <property type="project" value="TreeGrafter"/>
</dbReference>
<dbReference type="PANTHER" id="PTHR16288:SF0">
    <property type="entry name" value="TRNA (GUANINE-N(7)-)-METHYLTRANSFERASE NON-CATALYTIC SUBUNIT WDR4"/>
    <property type="match status" value="1"/>
</dbReference>
<evidence type="ECO:0000256" key="7">
    <source>
        <dbReference type="PROSITE-ProRule" id="PRU00221"/>
    </source>
</evidence>
<dbReference type="PANTHER" id="PTHR16288">
    <property type="entry name" value="WD40 REPEAT PROTEIN 4"/>
    <property type="match status" value="1"/>
</dbReference>
<dbReference type="OrthoDB" id="339900at2759"/>
<evidence type="ECO:0000313" key="9">
    <source>
        <dbReference type="Proteomes" id="UP001151516"/>
    </source>
</evidence>
<reference evidence="8" key="1">
    <citation type="submission" date="2022-07" db="EMBL/GenBank/DDBJ databases">
        <title>Phylogenomic reconstructions and comparative analyses of Kickxellomycotina fungi.</title>
        <authorList>
            <person name="Reynolds N.K."/>
            <person name="Stajich J.E."/>
            <person name="Barry K."/>
            <person name="Grigoriev I.V."/>
            <person name="Crous P."/>
            <person name="Smith M.E."/>
        </authorList>
    </citation>
    <scope>NUCLEOTIDE SEQUENCE</scope>
    <source>
        <strain evidence="8">CBS 109367</strain>
    </source>
</reference>
<dbReference type="PROSITE" id="PS00678">
    <property type="entry name" value="WD_REPEATS_1"/>
    <property type="match status" value="1"/>
</dbReference>
<evidence type="ECO:0000256" key="3">
    <source>
        <dbReference type="ARBA" id="ARBA00022694"/>
    </source>
</evidence>
<dbReference type="HAMAP" id="MF_03056">
    <property type="entry name" value="TRM82"/>
    <property type="match status" value="1"/>
</dbReference>
<dbReference type="SUPFAM" id="SSF50978">
    <property type="entry name" value="WD40 repeat-like"/>
    <property type="match status" value="1"/>
</dbReference>
<dbReference type="InterPro" id="IPR015943">
    <property type="entry name" value="WD40/YVTN_repeat-like_dom_sf"/>
</dbReference>
<comment type="function">
    <text evidence="6">Required for the formation of N(7)-methylguanine at position 46 (m7G46) in tRNA. In the complex, it is required to stabilize and induce conformational changes of the catalytic subunit.</text>
</comment>
<evidence type="ECO:0000313" key="8">
    <source>
        <dbReference type="EMBL" id="KAJ2686389.1"/>
    </source>
</evidence>
<dbReference type="SMART" id="SM00320">
    <property type="entry name" value="WD40"/>
    <property type="match status" value="4"/>
</dbReference>
<evidence type="ECO:0000256" key="6">
    <source>
        <dbReference type="HAMAP-Rule" id="MF_03056"/>
    </source>
</evidence>
<dbReference type="Gene3D" id="2.130.10.10">
    <property type="entry name" value="YVTN repeat-like/Quinoprotein amine dehydrogenase"/>
    <property type="match status" value="2"/>
</dbReference>
<accession>A0A9W8GDG8</accession>
<keyword evidence="4 6" id="KW-0677">Repeat</keyword>
<proteinExistence type="inferred from homology"/>
<dbReference type="InterPro" id="IPR019775">
    <property type="entry name" value="WD40_repeat_CS"/>
</dbReference>